<organism evidence="1 2">
    <name type="scientific">Candidatus Gallitreponema excrementavium</name>
    <dbReference type="NCBI Taxonomy" id="2840840"/>
    <lineage>
        <taxon>Bacteria</taxon>
        <taxon>Pseudomonadati</taxon>
        <taxon>Spirochaetota</taxon>
        <taxon>Spirochaetia</taxon>
        <taxon>Spirochaetales</taxon>
        <taxon>Candidatus Gallitreponema</taxon>
    </lineage>
</organism>
<evidence type="ECO:0000313" key="2">
    <source>
        <dbReference type="Proteomes" id="UP000823638"/>
    </source>
</evidence>
<comment type="caution">
    <text evidence="1">The sequence shown here is derived from an EMBL/GenBank/DDBJ whole genome shotgun (WGS) entry which is preliminary data.</text>
</comment>
<dbReference type="Proteomes" id="UP000823638">
    <property type="component" value="Unassembled WGS sequence"/>
</dbReference>
<dbReference type="PANTHER" id="PTHR35866:SF1">
    <property type="entry name" value="YKGJ FAMILY CYSTEINE CLUSTER PROTEIN"/>
    <property type="match status" value="1"/>
</dbReference>
<dbReference type="Pfam" id="PF03692">
    <property type="entry name" value="CxxCxxCC"/>
    <property type="match status" value="1"/>
</dbReference>
<proteinExistence type="predicted"/>
<dbReference type="InterPro" id="IPR005358">
    <property type="entry name" value="Puta_zinc/iron-chelating_dom"/>
</dbReference>
<dbReference type="AlphaFoldDB" id="A0A9D9HQV2"/>
<evidence type="ECO:0000313" key="1">
    <source>
        <dbReference type="EMBL" id="MBO8458572.1"/>
    </source>
</evidence>
<dbReference type="PANTHER" id="PTHR35866">
    <property type="entry name" value="PUTATIVE-RELATED"/>
    <property type="match status" value="1"/>
</dbReference>
<reference evidence="1" key="2">
    <citation type="journal article" date="2021" name="PeerJ">
        <title>Extensive microbial diversity within the chicken gut microbiome revealed by metagenomics and culture.</title>
        <authorList>
            <person name="Gilroy R."/>
            <person name="Ravi A."/>
            <person name="Getino M."/>
            <person name="Pursley I."/>
            <person name="Horton D.L."/>
            <person name="Alikhan N.F."/>
            <person name="Baker D."/>
            <person name="Gharbi K."/>
            <person name="Hall N."/>
            <person name="Watson M."/>
            <person name="Adriaenssens E.M."/>
            <person name="Foster-Nyarko E."/>
            <person name="Jarju S."/>
            <person name="Secka A."/>
            <person name="Antonio M."/>
            <person name="Oren A."/>
            <person name="Chaudhuri R.R."/>
            <person name="La Ragione R."/>
            <person name="Hildebrand F."/>
            <person name="Pallen M.J."/>
        </authorList>
    </citation>
    <scope>NUCLEOTIDE SEQUENCE</scope>
    <source>
        <strain evidence="1">10532</strain>
    </source>
</reference>
<sequence length="155" mass="17615">MLAVEPFYSDGLRFSCRQCSGCCRGAPGFVYLSRRDLESICTFMKVSPEFFTERYCRWVPKGGVEVLSLIEKSNNDCIFWEAGKGCVIYPARPFQCSSYPFWASVLSIGEKSWQALAEDCPGINCGRLHTREEIESVLEQRKHNPYISRKTGGMN</sequence>
<reference evidence="1" key="1">
    <citation type="submission" date="2020-10" db="EMBL/GenBank/DDBJ databases">
        <authorList>
            <person name="Gilroy R."/>
        </authorList>
    </citation>
    <scope>NUCLEOTIDE SEQUENCE</scope>
    <source>
        <strain evidence="1">10532</strain>
    </source>
</reference>
<name>A0A9D9HQV2_9SPIR</name>
<gene>
    <name evidence="1" type="ORF">IAA81_10180</name>
</gene>
<accession>A0A9D9HQV2</accession>
<dbReference type="EMBL" id="JADIMM010000117">
    <property type="protein sequence ID" value="MBO8458572.1"/>
    <property type="molecule type" value="Genomic_DNA"/>
</dbReference>
<protein>
    <submittedName>
        <fullName evidence="1">YkgJ family cysteine cluster protein</fullName>
    </submittedName>
</protein>